<feature type="domain" description="AsmA" evidence="2">
    <location>
        <begin position="1"/>
        <end position="631"/>
    </location>
</feature>
<keyword evidence="4" id="KW-1185">Reference proteome</keyword>
<dbReference type="Pfam" id="PF05170">
    <property type="entry name" value="AsmA"/>
    <property type="match status" value="1"/>
</dbReference>
<name>A0A411MQ05_9PSED</name>
<dbReference type="RefSeq" id="WP_130266687.1">
    <property type="nucleotide sequence ID" value="NZ_CP035952.1"/>
</dbReference>
<dbReference type="Proteomes" id="UP000291130">
    <property type="component" value="Chromosome"/>
</dbReference>
<dbReference type="InterPro" id="IPR052894">
    <property type="entry name" value="AsmA-related"/>
</dbReference>
<proteinExistence type="predicted"/>
<dbReference type="PANTHER" id="PTHR30441:SF4">
    <property type="entry name" value="PROTEIN ASMA"/>
    <property type="match status" value="1"/>
</dbReference>
<gene>
    <name evidence="3" type="ORF">EXN22_25835</name>
</gene>
<reference evidence="3 4" key="1">
    <citation type="submission" date="2019-02" db="EMBL/GenBank/DDBJ databases">
        <title>Complete genome sequence of Pseudomonas sp. SNU WT1 isolated from rainbow trout.</title>
        <authorList>
            <person name="Oh W.T."/>
            <person name="Park S.C."/>
        </authorList>
    </citation>
    <scope>NUCLEOTIDE SEQUENCE [LARGE SCALE GENOMIC DNA]</scope>
    <source>
        <strain evidence="3 4">SNU WT1</strain>
    </source>
</reference>
<dbReference type="OrthoDB" id="9766390at2"/>
<feature type="region of interest" description="Disordered" evidence="1">
    <location>
        <begin position="139"/>
        <end position="159"/>
    </location>
</feature>
<protein>
    <submittedName>
        <fullName evidence="3">AsmA family protein</fullName>
    </submittedName>
</protein>
<organism evidence="3 4">
    <name type="scientific">Pseudomonas tructae</name>
    <dbReference type="NCBI Taxonomy" id="2518644"/>
    <lineage>
        <taxon>Bacteria</taxon>
        <taxon>Pseudomonadati</taxon>
        <taxon>Pseudomonadota</taxon>
        <taxon>Gammaproteobacteria</taxon>
        <taxon>Pseudomonadales</taxon>
        <taxon>Pseudomonadaceae</taxon>
        <taxon>Pseudomonas</taxon>
    </lineage>
</organism>
<dbReference type="InterPro" id="IPR007844">
    <property type="entry name" value="AsmA"/>
</dbReference>
<sequence>MKAFGKILGLVLLGLLLIIVALGFALTHLFDPNDYKDEIRQLARDKAHVELTLNGDIGWSLFPWLGLELHEASIATLNNPKIPFADLQMLGLSVRVLPLLRREVQMSDVRVEGLNLNLSRDEKGHGNWEDIGKPLPAATAASAEAGSAAPADAPVQASGDNASERLVKLDIDSLTVNNARVQYNDARTGQSFGAESIQLSTGAVHEGVNIPLKMTAFLSSGQPVIKARTELNGELRFDRRLKRYQFEDMKLSGEASGEPLQGKTMTFAAQGQLLVDLAANVAEWNGLKLSANQLRALGELNLRDLDKTPQLSGGLSIAQFDLRNFLDSIGHPLPASADASTLGKVELVSRLQGTPNSLALEDLAIKLDDSTFSGRLAIEDFAKQALRVQLKADKFDADRYALAKSDAAKGAKAARQAEVQSKEAGALAGAGTTPLPDAPTQVAWSSDKLLPVDRLRKVDLQADLTFGQLNLDKLPIENAHLKAQGQGGLITLQTLRGGLYNGDFEAKGTLDVRPAVPQIGLNTRINRVPVEHFIKSESGTPPVKGLLTLSSDLTATGNSQKALVDTLNGNASFVINDGILVNANLEQQLCQAIATLNRKALSGEPRGKDTPFQELKGSLVMRNGVASNPDLKVRIPGLTVNGNGDLDLRVLGMDYRIGVVVEGDKRDMPDPACQVGERYVGLELPLRCRGPLELGAKACRLDKDGLGKVAAKLAGDKVSEKLSEKIDEKLGDKVSPELKDALKGLFKR</sequence>
<evidence type="ECO:0000313" key="3">
    <source>
        <dbReference type="EMBL" id="QBF28942.1"/>
    </source>
</evidence>
<dbReference type="AlphaFoldDB" id="A0A411MQ05"/>
<evidence type="ECO:0000259" key="2">
    <source>
        <dbReference type="Pfam" id="PF05170"/>
    </source>
</evidence>
<evidence type="ECO:0000313" key="4">
    <source>
        <dbReference type="Proteomes" id="UP000291130"/>
    </source>
</evidence>
<dbReference type="KEGG" id="ptk:EXN22_25835"/>
<dbReference type="EMBL" id="CP035952">
    <property type="protein sequence ID" value="QBF28942.1"/>
    <property type="molecule type" value="Genomic_DNA"/>
</dbReference>
<feature type="compositionally biased region" description="Low complexity" evidence="1">
    <location>
        <begin position="139"/>
        <end position="158"/>
    </location>
</feature>
<evidence type="ECO:0000256" key="1">
    <source>
        <dbReference type="SAM" id="MobiDB-lite"/>
    </source>
</evidence>
<dbReference type="GO" id="GO:0090313">
    <property type="term" value="P:regulation of protein targeting to membrane"/>
    <property type="evidence" value="ECO:0007669"/>
    <property type="project" value="TreeGrafter"/>
</dbReference>
<dbReference type="PANTHER" id="PTHR30441">
    <property type="entry name" value="DUF748 DOMAIN-CONTAINING PROTEIN"/>
    <property type="match status" value="1"/>
</dbReference>
<accession>A0A411MQ05</accession>
<dbReference type="GO" id="GO:0005886">
    <property type="term" value="C:plasma membrane"/>
    <property type="evidence" value="ECO:0007669"/>
    <property type="project" value="TreeGrafter"/>
</dbReference>